<dbReference type="KEGG" id="pda:103715893"/>
<evidence type="ECO:0000256" key="1">
    <source>
        <dbReference type="ARBA" id="ARBA00023125"/>
    </source>
</evidence>
<gene>
    <name evidence="7 8" type="primary">LOC103715893</name>
</gene>
<dbReference type="SUPFAM" id="SSF46689">
    <property type="entry name" value="Homeodomain-like"/>
    <property type="match status" value="1"/>
</dbReference>
<feature type="region of interest" description="Disordered" evidence="2">
    <location>
        <begin position="516"/>
        <end position="535"/>
    </location>
</feature>
<dbReference type="InterPro" id="IPR031105">
    <property type="entry name" value="TRP_plant"/>
</dbReference>
<dbReference type="PROSITE" id="PS50090">
    <property type="entry name" value="MYB_LIKE"/>
    <property type="match status" value="1"/>
</dbReference>
<evidence type="ECO:0000313" key="8">
    <source>
        <dbReference type="RefSeq" id="XP_038989043.1"/>
    </source>
</evidence>
<accession>A0A8B9AYV6</accession>
<dbReference type="Pfam" id="PF00249">
    <property type="entry name" value="Myb_DNA-binding"/>
    <property type="match status" value="1"/>
</dbReference>
<dbReference type="OrthoDB" id="2020981at2759"/>
<feature type="domain" description="HTH myb-type" evidence="5">
    <location>
        <begin position="602"/>
        <end position="660"/>
    </location>
</feature>
<dbReference type="GO" id="GO:0042162">
    <property type="term" value="F:telomeric DNA binding"/>
    <property type="evidence" value="ECO:0007669"/>
    <property type="project" value="UniProtKB-ARBA"/>
</dbReference>
<dbReference type="Proteomes" id="UP000228380">
    <property type="component" value="Chromosome 13"/>
</dbReference>
<feature type="domain" description="Ubiquitin-like" evidence="3">
    <location>
        <begin position="412"/>
        <end position="482"/>
    </location>
</feature>
<feature type="domain" description="Myb-like" evidence="4">
    <location>
        <begin position="601"/>
        <end position="656"/>
    </location>
</feature>
<evidence type="ECO:0000259" key="3">
    <source>
        <dbReference type="PROSITE" id="PS50053"/>
    </source>
</evidence>
<dbReference type="PROSITE" id="PS50053">
    <property type="entry name" value="UBIQUITIN_2"/>
    <property type="match status" value="1"/>
</dbReference>
<dbReference type="SUPFAM" id="SSF54236">
    <property type="entry name" value="Ubiquitin-like"/>
    <property type="match status" value="1"/>
</dbReference>
<evidence type="ECO:0000313" key="6">
    <source>
        <dbReference type="Proteomes" id="UP000228380"/>
    </source>
</evidence>
<dbReference type="InterPro" id="IPR057625">
    <property type="entry name" value="TPR1-6-like_ubiquitin"/>
</dbReference>
<sequence length="706" mass="77052">MVLQKRLDYGSSGYQVPAMPHVPRSARGKRSVRKKVENNQMCAFDLLATVAGKLLSERESSLTPCDITGTSNPTTEKDTVKQEQLDNEKPFKTEAFDQGGCDDGTLGSEIILYRLDSYTSKEHSQTPNAAASSPASAFIKSDNKDVFAGESIIRGEFGHSLGTSTTAQKCGARRCSPGSVESCVCEGDGIKTPLQAERRITGNLIAWSSPDMYSLEDLMDLDAKPPALVSSDSSAEVPPCRDHVPYNSFVPKRRDGMKFSVDRDDDENSSGCTNSGTITTNACKAPCIGDRRIKKLLASKYWKAAPTMSTDGELSNTDVEMKPFFRSRRMSCTRQRTQRSSFKRRKLFERCSMSASDGGIFREGISNPPGKGGIKVEASDSPVTLHGAFAANGALSSATGQKSSCESGDYQVKLSIKSFKVPELFVEIPQNATVGSLKRTVLEAVTAILGRGLRVGVLLQGKKVRDDSKTLRQAGISHGEELDNLGFTLEPNPTQAPAPLTSPEDPHLLQPSDAIEPLSRIPPANPTADQGASDATPQPVLLTFIANCPESDHDSVHSPADVSYLDKTTANSRALVPVVPPMDVEALAVVPLRKPRHSEMVQRRIRRPFTVAEVEALVQAVEKLGTGRWRDVKLRAFENAKHRTYVDLKDKWKTLVHTARISPQQRRGEPVPQELLDRVLSAHAYWSQQQARLQVKPPPAETCLLL</sequence>
<reference evidence="6" key="1">
    <citation type="journal article" date="2019" name="Nat. Commun.">
        <title>Genome-wide association mapping of date palm fruit traits.</title>
        <authorList>
            <person name="Hazzouri K.M."/>
            <person name="Gros-Balthazard M."/>
            <person name="Flowers J.M."/>
            <person name="Copetti D."/>
            <person name="Lemansour A."/>
            <person name="Lebrun M."/>
            <person name="Masmoudi K."/>
            <person name="Ferrand S."/>
            <person name="Dhar M.I."/>
            <person name="Fresquez Z.A."/>
            <person name="Rosas U."/>
            <person name="Zhang J."/>
            <person name="Talag J."/>
            <person name="Lee S."/>
            <person name="Kudrna D."/>
            <person name="Powell R.F."/>
            <person name="Leitch I.J."/>
            <person name="Krueger R.R."/>
            <person name="Wing R.A."/>
            <person name="Amiri K.M.A."/>
            <person name="Purugganan M.D."/>
        </authorList>
    </citation>
    <scope>NUCLEOTIDE SEQUENCE [LARGE SCALE GENOMIC DNA]</scope>
    <source>
        <strain evidence="6">cv. Khalas</strain>
    </source>
</reference>
<proteinExistence type="predicted"/>
<dbReference type="SMART" id="SM00717">
    <property type="entry name" value="SANT"/>
    <property type="match status" value="1"/>
</dbReference>
<dbReference type="PROSITE" id="PS51294">
    <property type="entry name" value="HTH_MYB"/>
    <property type="match status" value="1"/>
</dbReference>
<organism evidence="6 8">
    <name type="scientific">Phoenix dactylifera</name>
    <name type="common">Date palm</name>
    <dbReference type="NCBI Taxonomy" id="42345"/>
    <lineage>
        <taxon>Eukaryota</taxon>
        <taxon>Viridiplantae</taxon>
        <taxon>Streptophyta</taxon>
        <taxon>Embryophyta</taxon>
        <taxon>Tracheophyta</taxon>
        <taxon>Spermatophyta</taxon>
        <taxon>Magnoliopsida</taxon>
        <taxon>Liliopsida</taxon>
        <taxon>Arecaceae</taxon>
        <taxon>Coryphoideae</taxon>
        <taxon>Phoeniceae</taxon>
        <taxon>Phoenix</taxon>
    </lineage>
</organism>
<dbReference type="GeneID" id="103715893"/>
<dbReference type="PANTHER" id="PTHR21717">
    <property type="entry name" value="TELOMERIC REPEAT BINDING PROTEIN"/>
    <property type="match status" value="1"/>
</dbReference>
<keyword evidence="1" id="KW-0238">DNA-binding</keyword>
<dbReference type="InterPro" id="IPR000626">
    <property type="entry name" value="Ubiquitin-like_dom"/>
</dbReference>
<feature type="region of interest" description="Disordered" evidence="2">
    <location>
        <begin position="482"/>
        <end position="511"/>
    </location>
</feature>
<dbReference type="Gene3D" id="1.10.246.220">
    <property type="match status" value="1"/>
</dbReference>
<dbReference type="InterPro" id="IPR017930">
    <property type="entry name" value="Myb_dom"/>
</dbReference>
<dbReference type="PANTHER" id="PTHR21717:SF70">
    <property type="entry name" value="TELOMERE REPEAT-BINDING PROTEIN 2-RELATED"/>
    <property type="match status" value="1"/>
</dbReference>
<evidence type="ECO:0000259" key="5">
    <source>
        <dbReference type="PROSITE" id="PS51294"/>
    </source>
</evidence>
<dbReference type="Pfam" id="PF23603">
    <property type="entry name" value="Ubiquitin_TPR1"/>
    <property type="match status" value="1"/>
</dbReference>
<protein>
    <submittedName>
        <fullName evidence="7 8">Telomere repeat-binding protein 2-like isoform X1</fullName>
    </submittedName>
</protein>
<dbReference type="AlphaFoldDB" id="A0A8B9AYV6"/>
<dbReference type="InterPro" id="IPR009057">
    <property type="entry name" value="Homeodomain-like_sf"/>
</dbReference>
<reference evidence="7 8" key="2">
    <citation type="submission" date="2025-04" db="UniProtKB">
        <authorList>
            <consortium name="RefSeq"/>
        </authorList>
    </citation>
    <scope>IDENTIFICATION</scope>
    <source>
        <tissue evidence="7 8">Young leaves</tissue>
    </source>
</reference>
<dbReference type="CDD" id="cd11660">
    <property type="entry name" value="SANT_TRF"/>
    <property type="match status" value="1"/>
</dbReference>
<keyword evidence="6" id="KW-1185">Reference proteome</keyword>
<dbReference type="RefSeq" id="XP_038989043.1">
    <property type="nucleotide sequence ID" value="XM_039133115.1"/>
</dbReference>
<evidence type="ECO:0000259" key="4">
    <source>
        <dbReference type="PROSITE" id="PS50090"/>
    </source>
</evidence>
<dbReference type="InterPro" id="IPR001005">
    <property type="entry name" value="SANT/Myb"/>
</dbReference>
<evidence type="ECO:0000256" key="2">
    <source>
        <dbReference type="SAM" id="MobiDB-lite"/>
    </source>
</evidence>
<name>A0A8B9AYV6_PHODC</name>
<dbReference type="InterPro" id="IPR029071">
    <property type="entry name" value="Ubiquitin-like_domsf"/>
</dbReference>
<feature type="region of interest" description="Disordered" evidence="2">
    <location>
        <begin position="62"/>
        <end position="82"/>
    </location>
</feature>
<dbReference type="RefSeq" id="XP_038989042.1">
    <property type="nucleotide sequence ID" value="XM_039133114.1"/>
</dbReference>
<evidence type="ECO:0000313" key="7">
    <source>
        <dbReference type="RefSeq" id="XP_038989042.1"/>
    </source>
</evidence>